<accession>A0A8J2YTW0</accession>
<organism evidence="5 6">
    <name type="scientific">Aliidongia dinghuensis</name>
    <dbReference type="NCBI Taxonomy" id="1867774"/>
    <lineage>
        <taxon>Bacteria</taxon>
        <taxon>Pseudomonadati</taxon>
        <taxon>Pseudomonadota</taxon>
        <taxon>Alphaproteobacteria</taxon>
        <taxon>Rhodospirillales</taxon>
        <taxon>Dongiaceae</taxon>
        <taxon>Aliidongia</taxon>
    </lineage>
</organism>
<feature type="domain" description="FAD-binding PCMH-type" evidence="4">
    <location>
        <begin position="1"/>
        <end position="168"/>
    </location>
</feature>
<name>A0A8J2YTW0_9PROT</name>
<dbReference type="Proteomes" id="UP000646365">
    <property type="component" value="Unassembled WGS sequence"/>
</dbReference>
<dbReference type="InterPro" id="IPR036683">
    <property type="entry name" value="CO_DH_flav_C_dom_sf"/>
</dbReference>
<evidence type="ECO:0000256" key="2">
    <source>
        <dbReference type="ARBA" id="ARBA00022827"/>
    </source>
</evidence>
<dbReference type="PANTHER" id="PTHR42659">
    <property type="entry name" value="XANTHINE DEHYDROGENASE SUBUNIT C-RELATED"/>
    <property type="match status" value="1"/>
</dbReference>
<dbReference type="SMART" id="SM01092">
    <property type="entry name" value="CO_deh_flav_C"/>
    <property type="match status" value="1"/>
</dbReference>
<dbReference type="InterPro" id="IPR016166">
    <property type="entry name" value="FAD-bd_PCMH"/>
</dbReference>
<dbReference type="Gene3D" id="3.30.43.10">
    <property type="entry name" value="Uridine Diphospho-n-acetylenolpyruvylglucosamine Reductase, domain 2"/>
    <property type="match status" value="1"/>
</dbReference>
<dbReference type="Gene3D" id="3.30.390.50">
    <property type="entry name" value="CO dehydrogenase flavoprotein, C-terminal domain"/>
    <property type="match status" value="1"/>
</dbReference>
<keyword evidence="6" id="KW-1185">Reference proteome</keyword>
<dbReference type="SUPFAM" id="SSF56176">
    <property type="entry name" value="FAD-binding/transporter-associated domain-like"/>
    <property type="match status" value="1"/>
</dbReference>
<keyword evidence="3" id="KW-0560">Oxidoreductase</keyword>
<dbReference type="InterPro" id="IPR016169">
    <property type="entry name" value="FAD-bd_PCMH_sub2"/>
</dbReference>
<keyword evidence="1" id="KW-0285">Flavoprotein</keyword>
<dbReference type="InterPro" id="IPR005107">
    <property type="entry name" value="CO_DH_flav_C"/>
</dbReference>
<dbReference type="Pfam" id="PF03450">
    <property type="entry name" value="CO_deh_flav_C"/>
    <property type="match status" value="1"/>
</dbReference>
<evidence type="ECO:0000259" key="4">
    <source>
        <dbReference type="PROSITE" id="PS51387"/>
    </source>
</evidence>
<dbReference type="GO" id="GO:0071949">
    <property type="term" value="F:FAD binding"/>
    <property type="evidence" value="ECO:0007669"/>
    <property type="project" value="InterPro"/>
</dbReference>
<dbReference type="PROSITE" id="PS51387">
    <property type="entry name" value="FAD_PCMH"/>
    <property type="match status" value="1"/>
</dbReference>
<protein>
    <submittedName>
        <fullName evidence="5">Xanthine dehydrogenase</fullName>
    </submittedName>
</protein>
<dbReference type="SUPFAM" id="SSF55447">
    <property type="entry name" value="CO dehydrogenase flavoprotein C-terminal domain-like"/>
    <property type="match status" value="1"/>
</dbReference>
<reference evidence="5" key="1">
    <citation type="journal article" date="2014" name="Int. J. Syst. Evol. Microbiol.">
        <title>Complete genome sequence of Corynebacterium casei LMG S-19264T (=DSM 44701T), isolated from a smear-ripened cheese.</title>
        <authorList>
            <consortium name="US DOE Joint Genome Institute (JGI-PGF)"/>
            <person name="Walter F."/>
            <person name="Albersmeier A."/>
            <person name="Kalinowski J."/>
            <person name="Ruckert C."/>
        </authorList>
    </citation>
    <scope>NUCLEOTIDE SEQUENCE</scope>
    <source>
        <strain evidence="5">CGMCC 1.15725</strain>
    </source>
</reference>
<evidence type="ECO:0000256" key="3">
    <source>
        <dbReference type="ARBA" id="ARBA00023002"/>
    </source>
</evidence>
<proteinExistence type="predicted"/>
<dbReference type="GO" id="GO:0016491">
    <property type="term" value="F:oxidoreductase activity"/>
    <property type="evidence" value="ECO:0007669"/>
    <property type="project" value="UniProtKB-KW"/>
</dbReference>
<dbReference type="InterPro" id="IPR002346">
    <property type="entry name" value="Mopterin_DH_FAD-bd"/>
</dbReference>
<evidence type="ECO:0000313" key="5">
    <source>
        <dbReference type="EMBL" id="GGF20842.1"/>
    </source>
</evidence>
<dbReference type="InterPro" id="IPR016167">
    <property type="entry name" value="FAD-bd_PCMH_sub1"/>
</dbReference>
<dbReference type="RefSeq" id="WP_189046867.1">
    <property type="nucleotide sequence ID" value="NZ_BMJQ01000007.1"/>
</dbReference>
<dbReference type="InterPro" id="IPR036318">
    <property type="entry name" value="FAD-bd_PCMH-like_sf"/>
</dbReference>
<dbReference type="InterPro" id="IPR051312">
    <property type="entry name" value="Diverse_Substr_Oxidored"/>
</dbReference>
<comment type="caution">
    <text evidence="5">The sequence shown here is derived from an EMBL/GenBank/DDBJ whole genome shotgun (WGS) entry which is preliminary data.</text>
</comment>
<dbReference type="Gene3D" id="3.30.465.10">
    <property type="match status" value="1"/>
</dbReference>
<sequence>MYVRPTTIDEAIGVLASQGGRILAGGTDFFPGQGDRPVVGPVLDISALDALKGIRIAADGIRIGAGTTWSTIAGAAELPPAFDALRAAAREVGGWQIQNAGTIAGNLCNASPAADGVPPLLALDASVELMGPAGRRVLPLDQFILGPRRTALAPDEIMVAILVPPPPAAARSRFIKLGARRYLVISIVMVAAELTLDAAGRVANARVAVGSCSAVARRLPALEQALVGAPAASGLAALVEPAHLAPLQPIDDVRATATYRRDAALTLVGRALDACLTESAAMEPARA</sequence>
<dbReference type="PANTHER" id="PTHR42659:SF2">
    <property type="entry name" value="XANTHINE DEHYDROGENASE SUBUNIT C-RELATED"/>
    <property type="match status" value="1"/>
</dbReference>
<dbReference type="AlphaFoldDB" id="A0A8J2YTW0"/>
<dbReference type="Pfam" id="PF00941">
    <property type="entry name" value="FAD_binding_5"/>
    <property type="match status" value="1"/>
</dbReference>
<keyword evidence="2" id="KW-0274">FAD</keyword>
<evidence type="ECO:0000313" key="6">
    <source>
        <dbReference type="Proteomes" id="UP000646365"/>
    </source>
</evidence>
<gene>
    <name evidence="5" type="ORF">GCM10011611_28630</name>
</gene>
<reference evidence="5" key="2">
    <citation type="submission" date="2020-09" db="EMBL/GenBank/DDBJ databases">
        <authorList>
            <person name="Sun Q."/>
            <person name="Zhou Y."/>
        </authorList>
    </citation>
    <scope>NUCLEOTIDE SEQUENCE</scope>
    <source>
        <strain evidence="5">CGMCC 1.15725</strain>
    </source>
</reference>
<evidence type="ECO:0000256" key="1">
    <source>
        <dbReference type="ARBA" id="ARBA00022630"/>
    </source>
</evidence>
<dbReference type="EMBL" id="BMJQ01000007">
    <property type="protein sequence ID" value="GGF20842.1"/>
    <property type="molecule type" value="Genomic_DNA"/>
</dbReference>